<dbReference type="OrthoDB" id="20590at2"/>
<reference evidence="3 4" key="1">
    <citation type="submission" date="2018-08" db="EMBL/GenBank/DDBJ databases">
        <title>Salinimonas sediminis sp. nov., a piezophilic bacterium isolated from a deep-sea sediment sample from the New Britain Trench.</title>
        <authorList>
            <person name="Cao J."/>
        </authorList>
    </citation>
    <scope>NUCLEOTIDE SEQUENCE [LARGE SCALE GENOMIC DNA]</scope>
    <source>
        <strain evidence="3 4">N102</strain>
    </source>
</reference>
<dbReference type="FunFam" id="3.40.50.720:FF:000084">
    <property type="entry name" value="Short-chain dehydrogenase reductase"/>
    <property type="match status" value="1"/>
</dbReference>
<dbReference type="Proteomes" id="UP000262073">
    <property type="component" value="Chromosome"/>
</dbReference>
<comment type="similarity">
    <text evidence="1">Belongs to the short-chain dehydrogenases/reductases (SDR) family.</text>
</comment>
<evidence type="ECO:0000256" key="2">
    <source>
        <dbReference type="ARBA" id="ARBA00023002"/>
    </source>
</evidence>
<dbReference type="CDD" id="cd05362">
    <property type="entry name" value="THN_reductase-like_SDR_c"/>
    <property type="match status" value="1"/>
</dbReference>
<organism evidence="3 4">
    <name type="scientific">Salinimonas sediminis</name>
    <dbReference type="NCBI Taxonomy" id="2303538"/>
    <lineage>
        <taxon>Bacteria</taxon>
        <taxon>Pseudomonadati</taxon>
        <taxon>Pseudomonadota</taxon>
        <taxon>Gammaproteobacteria</taxon>
        <taxon>Alteromonadales</taxon>
        <taxon>Alteromonadaceae</taxon>
        <taxon>Alteromonas/Salinimonas group</taxon>
        <taxon>Salinimonas</taxon>
    </lineage>
</organism>
<dbReference type="SUPFAM" id="SSF51735">
    <property type="entry name" value="NAD(P)-binding Rossmann-fold domains"/>
    <property type="match status" value="1"/>
</dbReference>
<dbReference type="Gene3D" id="3.40.50.720">
    <property type="entry name" value="NAD(P)-binding Rossmann-like Domain"/>
    <property type="match status" value="1"/>
</dbReference>
<dbReference type="InterPro" id="IPR002347">
    <property type="entry name" value="SDR_fam"/>
</dbReference>
<dbReference type="RefSeq" id="WP_117317173.1">
    <property type="nucleotide sequence ID" value="NZ_CP031769.1"/>
</dbReference>
<dbReference type="Pfam" id="PF13561">
    <property type="entry name" value="adh_short_C2"/>
    <property type="match status" value="1"/>
</dbReference>
<evidence type="ECO:0000313" key="4">
    <source>
        <dbReference type="Proteomes" id="UP000262073"/>
    </source>
</evidence>
<dbReference type="GO" id="GO:0016614">
    <property type="term" value="F:oxidoreductase activity, acting on CH-OH group of donors"/>
    <property type="evidence" value="ECO:0007669"/>
    <property type="project" value="UniProtKB-ARBA"/>
</dbReference>
<dbReference type="AlphaFoldDB" id="A0A346NNB4"/>
<dbReference type="PRINTS" id="PR00081">
    <property type="entry name" value="GDHRDH"/>
</dbReference>
<dbReference type="PANTHER" id="PTHR48107:SF7">
    <property type="entry name" value="RE15974P"/>
    <property type="match status" value="1"/>
</dbReference>
<sequence>MSNPNKVAIVTGASRGIGAQIAKRLSQEGFAVVVNYASSAEAAQAVVQEITEKGGQAMAYQADISDATAVTALFDTTVEHFGGVDALVNNAGVLELAPLSEVTDSHISQHIDINLKGTLYTMREAAKRLRENGRIVNLSTSVVGLKLENYSVYAATKAAVETATAIMAKEMRGKNINVNAVAPGPTETDLFLSGKSDELINKLANMSPKERLGTPQDIAAVVAFLLGPDGEWVNGQVLRANGGAV</sequence>
<protein>
    <submittedName>
        <fullName evidence="3">SDR family oxidoreductase</fullName>
    </submittedName>
</protein>
<evidence type="ECO:0000313" key="3">
    <source>
        <dbReference type="EMBL" id="AXR07021.1"/>
    </source>
</evidence>
<dbReference type="PANTHER" id="PTHR48107">
    <property type="entry name" value="NADPH-DEPENDENT ALDEHYDE REDUCTASE-LIKE PROTEIN, CHLOROPLASTIC-RELATED"/>
    <property type="match status" value="1"/>
</dbReference>
<dbReference type="PRINTS" id="PR00080">
    <property type="entry name" value="SDRFAMILY"/>
</dbReference>
<keyword evidence="4" id="KW-1185">Reference proteome</keyword>
<proteinExistence type="inferred from homology"/>
<evidence type="ECO:0000256" key="1">
    <source>
        <dbReference type="ARBA" id="ARBA00006484"/>
    </source>
</evidence>
<accession>A0A346NNB4</accession>
<keyword evidence="2" id="KW-0560">Oxidoreductase</keyword>
<dbReference type="KEGG" id="salm:D0Y50_12080"/>
<gene>
    <name evidence="3" type="ORF">D0Y50_12080</name>
</gene>
<name>A0A346NNB4_9ALTE</name>
<dbReference type="EMBL" id="CP031769">
    <property type="protein sequence ID" value="AXR07021.1"/>
    <property type="molecule type" value="Genomic_DNA"/>
</dbReference>
<dbReference type="InterPro" id="IPR036291">
    <property type="entry name" value="NAD(P)-bd_dom_sf"/>
</dbReference>